<dbReference type="Proteomes" id="UP000248857">
    <property type="component" value="Unassembled WGS sequence"/>
</dbReference>
<dbReference type="Gene3D" id="1.20.120.1630">
    <property type="match status" value="1"/>
</dbReference>
<feature type="transmembrane region" description="Helical" evidence="1">
    <location>
        <begin position="42"/>
        <end position="66"/>
    </location>
</feature>
<accession>A0A2W1JV88</accession>
<keyword evidence="1" id="KW-1133">Transmembrane helix</keyword>
<keyword evidence="3" id="KW-1185">Reference proteome</keyword>
<evidence type="ECO:0000313" key="2">
    <source>
        <dbReference type="EMBL" id="PZD74382.1"/>
    </source>
</evidence>
<evidence type="ECO:0000313" key="3">
    <source>
        <dbReference type="Proteomes" id="UP000248857"/>
    </source>
</evidence>
<feature type="transmembrane region" description="Helical" evidence="1">
    <location>
        <begin position="6"/>
        <end position="21"/>
    </location>
</feature>
<dbReference type="EMBL" id="PQWO01000003">
    <property type="protein sequence ID" value="PZD74382.1"/>
    <property type="molecule type" value="Genomic_DNA"/>
</dbReference>
<feature type="transmembrane region" description="Helical" evidence="1">
    <location>
        <begin position="72"/>
        <end position="91"/>
    </location>
</feature>
<name>A0A2W1JV88_9CYAN</name>
<dbReference type="AlphaFoldDB" id="A0A2W1JV88"/>
<reference evidence="2 3" key="1">
    <citation type="journal article" date="2018" name="Sci. Rep.">
        <title>A novel species of the marine cyanobacterium Acaryochloris with a unique pigment content and lifestyle.</title>
        <authorList>
            <person name="Partensky F."/>
            <person name="Six C."/>
            <person name="Ratin M."/>
            <person name="Garczarek L."/>
            <person name="Vaulot D."/>
            <person name="Probert I."/>
            <person name="Calteau A."/>
            <person name="Gourvil P."/>
            <person name="Marie D."/>
            <person name="Grebert T."/>
            <person name="Bouchier C."/>
            <person name="Le Panse S."/>
            <person name="Gachenot M."/>
            <person name="Rodriguez F."/>
            <person name="Garrido J.L."/>
        </authorList>
    </citation>
    <scope>NUCLEOTIDE SEQUENCE [LARGE SCALE GENOMIC DNA]</scope>
    <source>
        <strain evidence="2 3">RCC1774</strain>
    </source>
</reference>
<dbReference type="RefSeq" id="WP_110985335.1">
    <property type="nucleotide sequence ID" value="NZ_CAWNWM010000003.1"/>
</dbReference>
<evidence type="ECO:0000256" key="1">
    <source>
        <dbReference type="SAM" id="Phobius"/>
    </source>
</evidence>
<gene>
    <name evidence="2" type="ORF">C1752_01375</name>
</gene>
<sequence length="128" mass="14337">MTTTVLAYLLIVCYFIIERLLRKGEKALSLQPSESDQGSSRILWISGLLSILLALLASILNAIQIGDWNGKYIDWIGVVVMLGGLSLRYWAAKTLGKFYTRTLQTIEEQQIIDKAPYSLVRLFTAGLL</sequence>
<organism evidence="2 3">
    <name type="scientific">Acaryochloris thomasi RCC1774</name>
    <dbReference type="NCBI Taxonomy" id="1764569"/>
    <lineage>
        <taxon>Bacteria</taxon>
        <taxon>Bacillati</taxon>
        <taxon>Cyanobacteriota</taxon>
        <taxon>Cyanophyceae</taxon>
        <taxon>Acaryochloridales</taxon>
        <taxon>Acaryochloridaceae</taxon>
        <taxon>Acaryochloris</taxon>
        <taxon>Acaryochloris thomasi</taxon>
    </lineage>
</organism>
<protein>
    <submittedName>
        <fullName evidence="2">Uncharacterized protein</fullName>
    </submittedName>
</protein>
<proteinExistence type="predicted"/>
<keyword evidence="1" id="KW-0472">Membrane</keyword>
<comment type="caution">
    <text evidence="2">The sequence shown here is derived from an EMBL/GenBank/DDBJ whole genome shotgun (WGS) entry which is preliminary data.</text>
</comment>
<keyword evidence="1" id="KW-0812">Transmembrane</keyword>
<dbReference type="OrthoDB" id="7203053at2"/>